<gene>
    <name evidence="3" type="ORF">B9O19_00437</name>
</gene>
<dbReference type="AlphaFoldDB" id="A0A2K9P015"/>
<dbReference type="KEGG" id="mpec:B9O19_00437"/>
<dbReference type="Proteomes" id="UP000235589">
    <property type="component" value="Chromosome"/>
</dbReference>
<keyword evidence="4" id="KW-1185">Reference proteome</keyword>
<evidence type="ECO:0000256" key="1">
    <source>
        <dbReference type="SAM" id="MobiDB-lite"/>
    </source>
</evidence>
<name>A0A2K9P015_9FIRM</name>
<dbReference type="OrthoDB" id="1634070at2"/>
<accession>A0A2K9P015</accession>
<sequence length="208" mass="22993">MNLKTIFSKLKSHSSDLYQNFKENDSPGEKKHMNMIVIWIIIIAIIVLFCIRSFGSKDVSKTSEAKNSYNQYQTEAGYKTEQEYVNKMEEDLKGILEKISGAGNVSVRIYIDSTNEKILAADSKKQSETSEDKDGKKESSSSENGPIMSSGGSLGGNASPYVVQEKLPYPIGVVVVAEGAKNDNVRNEIYEAVKALYGLAANRIKITY</sequence>
<organism evidence="3 4">
    <name type="scientific">Monoglobus pectinilyticus</name>
    <dbReference type="NCBI Taxonomy" id="1981510"/>
    <lineage>
        <taxon>Bacteria</taxon>
        <taxon>Bacillati</taxon>
        <taxon>Bacillota</taxon>
        <taxon>Clostridia</taxon>
        <taxon>Monoglobales</taxon>
        <taxon>Monoglobaceae</taxon>
        <taxon>Monoglobus</taxon>
    </lineage>
</organism>
<evidence type="ECO:0000256" key="2">
    <source>
        <dbReference type="SAM" id="Phobius"/>
    </source>
</evidence>
<dbReference type="GeneID" id="98061863"/>
<evidence type="ECO:0000313" key="4">
    <source>
        <dbReference type="Proteomes" id="UP000235589"/>
    </source>
</evidence>
<keyword evidence="2" id="KW-0472">Membrane</keyword>
<feature type="transmembrane region" description="Helical" evidence="2">
    <location>
        <begin position="32"/>
        <end position="51"/>
    </location>
</feature>
<proteinExistence type="predicted"/>
<dbReference type="RefSeq" id="WP_102364910.1">
    <property type="nucleotide sequence ID" value="NZ_CP020991.1"/>
</dbReference>
<dbReference type="EMBL" id="CP020991">
    <property type="protein sequence ID" value="AUO18621.1"/>
    <property type="molecule type" value="Genomic_DNA"/>
</dbReference>
<reference evidence="3 4" key="1">
    <citation type="submission" date="2017-04" db="EMBL/GenBank/DDBJ databases">
        <title>Monoglobus pectinilyticus 14 draft genome.</title>
        <authorList>
            <person name="Kim C."/>
            <person name="Rosendale D.I."/>
            <person name="Kelly W.J."/>
            <person name="Tannock G.W."/>
            <person name="Patchett M.L."/>
            <person name="Jordens J.Z."/>
        </authorList>
    </citation>
    <scope>NUCLEOTIDE SEQUENCE [LARGE SCALE GENOMIC DNA]</scope>
    <source>
        <strain evidence="3 4">14</strain>
    </source>
</reference>
<feature type="compositionally biased region" description="Basic and acidic residues" evidence="1">
    <location>
        <begin position="122"/>
        <end position="140"/>
    </location>
</feature>
<feature type="region of interest" description="Disordered" evidence="1">
    <location>
        <begin position="121"/>
        <end position="154"/>
    </location>
</feature>
<protein>
    <submittedName>
        <fullName evidence="3">Stage III sporulation protein AG</fullName>
    </submittedName>
</protein>
<keyword evidence="2" id="KW-0812">Transmembrane</keyword>
<keyword evidence="2" id="KW-1133">Transmembrane helix</keyword>
<evidence type="ECO:0000313" key="3">
    <source>
        <dbReference type="EMBL" id="AUO18621.1"/>
    </source>
</evidence>